<organism evidence="1 2">
    <name type="scientific">Lactovum miscens</name>
    <dbReference type="NCBI Taxonomy" id="190387"/>
    <lineage>
        <taxon>Bacteria</taxon>
        <taxon>Bacillati</taxon>
        <taxon>Bacillota</taxon>
        <taxon>Bacilli</taxon>
        <taxon>Lactobacillales</taxon>
        <taxon>Streptococcaceae</taxon>
        <taxon>Lactovum</taxon>
    </lineage>
</organism>
<sequence length="121" mass="13883">MKIIKAVHLNGNDKKKRYWKVPPHLEFVRISNGDQAAVETQNGPMRVKIVGGTIISDEGWFVWNNKHKGRKGRLTVTQEVIMFFDKKTGKPKMTVDEVLKARIEARKALQKQEAEEKAKDV</sequence>
<dbReference type="Proteomes" id="UP000562464">
    <property type="component" value="Unassembled WGS sequence"/>
</dbReference>
<accession>A0A841C431</accession>
<comment type="caution">
    <text evidence="1">The sequence shown here is derived from an EMBL/GenBank/DDBJ whole genome shotgun (WGS) entry which is preliminary data.</text>
</comment>
<proteinExistence type="predicted"/>
<gene>
    <name evidence="1" type="ORF">HNQ37_000445</name>
</gene>
<protein>
    <submittedName>
        <fullName evidence="1">Uncharacterized protein</fullName>
    </submittedName>
</protein>
<name>A0A841C431_9LACT</name>
<dbReference type="AlphaFoldDB" id="A0A841C431"/>
<evidence type="ECO:0000313" key="1">
    <source>
        <dbReference type="EMBL" id="MBB5887573.1"/>
    </source>
</evidence>
<dbReference type="RefSeq" id="WP_246415564.1">
    <property type="nucleotide sequence ID" value="NZ_JACHHV010000005.1"/>
</dbReference>
<reference evidence="1 2" key="1">
    <citation type="submission" date="2020-08" db="EMBL/GenBank/DDBJ databases">
        <title>Genomic Encyclopedia of Type Strains, Phase IV (KMG-IV): sequencing the most valuable type-strain genomes for metagenomic binning, comparative biology and taxonomic classification.</title>
        <authorList>
            <person name="Goeker M."/>
        </authorList>
    </citation>
    <scope>NUCLEOTIDE SEQUENCE [LARGE SCALE GENOMIC DNA]</scope>
    <source>
        <strain evidence="1 2">DSM 14925</strain>
    </source>
</reference>
<dbReference type="EMBL" id="JACHHV010000005">
    <property type="protein sequence ID" value="MBB5887573.1"/>
    <property type="molecule type" value="Genomic_DNA"/>
</dbReference>
<evidence type="ECO:0000313" key="2">
    <source>
        <dbReference type="Proteomes" id="UP000562464"/>
    </source>
</evidence>
<keyword evidence="2" id="KW-1185">Reference proteome</keyword>